<feature type="compositionally biased region" description="Acidic residues" evidence="1">
    <location>
        <begin position="689"/>
        <end position="718"/>
    </location>
</feature>
<feature type="compositionally biased region" description="Low complexity" evidence="1">
    <location>
        <begin position="646"/>
        <end position="663"/>
    </location>
</feature>
<feature type="region of interest" description="Disordered" evidence="1">
    <location>
        <begin position="887"/>
        <end position="970"/>
    </location>
</feature>
<feature type="region of interest" description="Disordered" evidence="1">
    <location>
        <begin position="554"/>
        <end position="606"/>
    </location>
</feature>
<feature type="compositionally biased region" description="Low complexity" evidence="1">
    <location>
        <begin position="580"/>
        <end position="606"/>
    </location>
</feature>
<organism evidence="3 4">
    <name type="scientific">Absidia repens</name>
    <dbReference type="NCBI Taxonomy" id="90262"/>
    <lineage>
        <taxon>Eukaryota</taxon>
        <taxon>Fungi</taxon>
        <taxon>Fungi incertae sedis</taxon>
        <taxon>Mucoromycota</taxon>
        <taxon>Mucoromycotina</taxon>
        <taxon>Mucoromycetes</taxon>
        <taxon>Mucorales</taxon>
        <taxon>Cunninghamellaceae</taxon>
        <taxon>Absidia</taxon>
    </lineage>
</organism>
<dbReference type="Pfam" id="PF25381">
    <property type="entry name" value="PH_26"/>
    <property type="match status" value="1"/>
</dbReference>
<feature type="region of interest" description="Disordered" evidence="1">
    <location>
        <begin position="1"/>
        <end position="73"/>
    </location>
</feature>
<sequence>MATSLSHPSPRPSLSESALPSRRVLLRTNNTNMSTNASTTSSSMGLRPSRFVKPPSSFSSSTQSITPTSTTNNNNNNTNAIWNAELASFVCLFEEYSQKVYMEGYLMHQDKKYFVELCGTTLALWDSEHTGAVVTPTFIPIMVDTNAYPARSAAHHQQFTLELVHKKKSMVFDTLDPASMTKWICAIRLACFERQLLNQYFTLHLFTFFDSTTSTNGGYLQVLLPNNKNEWRKLWVVVTDSNSNSNSNGKKSKRLGTTSMQSNDASCPRLSLYESKKSKTPLLVMNRVDFAYAVYPESASLICQSTLMRLEGGVQQQQLEDHPSTPIVFMADSTNHMMQWLSSLYDTFKLYGRPQALVQDPMNPVALNFGEVLPETSKEQQHPSWWLDTDDVIQAMESSSSVSLNKLEIHQLLINTLCQKQTSLQSSQQSYSQQRANSLPLITVESMDPPRQRATSEAGILDEPSIRSALHSQVADSSDESDNDLDDDDDDEVDDEVDSDDEPIGKSKSVSSRQSSFSTGNKKNGVSSLLIPDFDFGNGFDTDNRRTSAASSILLSPSPISPNNSTQKQHQRQQHHRGHSSSTTTTSSGETNSNNNNNNNNNKASSSLFGDFSLTTDFNKYLEPTSRTSTPVDRKYSLPANVKLHSNSSSSSSMASPVNTASSHGSNGMNRRTSSWDDHGSWDDYIYQDGDDENEDDDDEDDDEDEDDDDDDDDDDGQDGFLIPSLNDHFAPRNSLLDTCHGGGDSHHPLQLSAKEQIEYARATGRPLIQVPSKPKPPKGGLVGVISQREKSRRQGKGARVVERVHQHHVDLLEREKERRIWEQRQQQYMKHQIMMYAQNGYVHPMMMHPYMAPPPPPPPPFCSSPSPMHPANTHGYFYNGRPYSPSGNSYHSTSSPSSSPHPPFINLAGASTSGSGSRSGSQSSSSGSGSVLGQPNSSRPLEDDDEEDEPLYSPMMVYQQQRTASPAFY</sequence>
<dbReference type="SUPFAM" id="SSF50729">
    <property type="entry name" value="PH domain-like"/>
    <property type="match status" value="1"/>
</dbReference>
<dbReference type="Proteomes" id="UP000193560">
    <property type="component" value="Unassembled WGS sequence"/>
</dbReference>
<dbReference type="InterPro" id="IPR011993">
    <property type="entry name" value="PH-like_dom_sf"/>
</dbReference>
<feature type="compositionally biased region" description="Low complexity" evidence="1">
    <location>
        <begin position="910"/>
        <end position="930"/>
    </location>
</feature>
<protein>
    <recommendedName>
        <fullName evidence="2">PH domain-containing protein</fullName>
    </recommendedName>
</protein>
<evidence type="ECO:0000259" key="2">
    <source>
        <dbReference type="PROSITE" id="PS50003"/>
    </source>
</evidence>
<feature type="compositionally biased region" description="Low complexity" evidence="1">
    <location>
        <begin position="507"/>
        <end position="518"/>
    </location>
</feature>
<dbReference type="OrthoDB" id="5563754at2759"/>
<feature type="region of interest" description="Disordered" evidence="1">
    <location>
        <begin position="440"/>
        <end position="528"/>
    </location>
</feature>
<gene>
    <name evidence="3" type="ORF">BCR42DRAFT_451154</name>
</gene>
<evidence type="ECO:0000313" key="3">
    <source>
        <dbReference type="EMBL" id="ORZ17372.1"/>
    </source>
</evidence>
<dbReference type="InterPro" id="IPR001849">
    <property type="entry name" value="PH_domain"/>
</dbReference>
<reference evidence="3 4" key="1">
    <citation type="submission" date="2016-07" db="EMBL/GenBank/DDBJ databases">
        <title>Pervasive Adenine N6-methylation of Active Genes in Fungi.</title>
        <authorList>
            <consortium name="DOE Joint Genome Institute"/>
            <person name="Mondo S.J."/>
            <person name="Dannebaum R.O."/>
            <person name="Kuo R.C."/>
            <person name="Labutti K."/>
            <person name="Haridas S."/>
            <person name="Kuo A."/>
            <person name="Salamov A."/>
            <person name="Ahrendt S.R."/>
            <person name="Lipzen A."/>
            <person name="Sullivan W."/>
            <person name="Andreopoulos W.B."/>
            <person name="Clum A."/>
            <person name="Lindquist E."/>
            <person name="Daum C."/>
            <person name="Ramamoorthy G.K."/>
            <person name="Gryganskyi A."/>
            <person name="Culley D."/>
            <person name="Magnuson J.K."/>
            <person name="James T.Y."/>
            <person name="O'Malley M.A."/>
            <person name="Stajich J.E."/>
            <person name="Spatafora J.W."/>
            <person name="Visel A."/>
            <person name="Grigoriev I.V."/>
        </authorList>
    </citation>
    <scope>NUCLEOTIDE SEQUENCE [LARGE SCALE GENOMIC DNA]</scope>
    <source>
        <strain evidence="3 4">NRRL 1336</strain>
    </source>
</reference>
<dbReference type="STRING" id="90262.A0A1X2IJ35"/>
<dbReference type="PROSITE" id="PS50003">
    <property type="entry name" value="PH_DOMAIN"/>
    <property type="match status" value="1"/>
</dbReference>
<feature type="compositionally biased region" description="Low complexity" evidence="1">
    <location>
        <begin position="1"/>
        <end position="17"/>
    </location>
</feature>
<dbReference type="InterPro" id="IPR058155">
    <property type="entry name" value="Skg3/CAF120-like_PH"/>
</dbReference>
<feature type="region of interest" description="Disordered" evidence="1">
    <location>
        <begin position="643"/>
        <end position="729"/>
    </location>
</feature>
<feature type="domain" description="PH" evidence="2">
    <location>
        <begin position="213"/>
        <end position="349"/>
    </location>
</feature>
<feature type="compositionally biased region" description="Polar residues" evidence="1">
    <location>
        <begin position="664"/>
        <end position="673"/>
    </location>
</feature>
<feature type="compositionally biased region" description="Low complexity" evidence="1">
    <location>
        <begin position="554"/>
        <end position="568"/>
    </location>
</feature>
<feature type="region of interest" description="Disordered" evidence="1">
    <location>
        <begin position="241"/>
        <end position="263"/>
    </location>
</feature>
<comment type="caution">
    <text evidence="3">The sequence shown here is derived from an EMBL/GenBank/DDBJ whole genome shotgun (WGS) entry which is preliminary data.</text>
</comment>
<feature type="compositionally biased region" description="Low complexity" evidence="1">
    <location>
        <begin position="56"/>
        <end position="73"/>
    </location>
</feature>
<feature type="compositionally biased region" description="Acidic residues" evidence="1">
    <location>
        <begin position="477"/>
        <end position="502"/>
    </location>
</feature>
<feature type="compositionally biased region" description="Low complexity" evidence="1">
    <location>
        <begin position="28"/>
        <end position="44"/>
    </location>
</feature>
<dbReference type="SMART" id="SM00233">
    <property type="entry name" value="PH"/>
    <property type="match status" value="2"/>
</dbReference>
<dbReference type="Gene3D" id="2.30.29.30">
    <property type="entry name" value="Pleckstrin-homology domain (PH domain)/Phosphotyrosine-binding domain (PTB)"/>
    <property type="match status" value="1"/>
</dbReference>
<dbReference type="PANTHER" id="PTHR35711">
    <property type="entry name" value="EXPRESSED PROTEIN"/>
    <property type="match status" value="1"/>
</dbReference>
<keyword evidence="4" id="KW-1185">Reference proteome</keyword>
<dbReference type="PANTHER" id="PTHR35711:SF1">
    <property type="entry name" value="ECTODERMAL, ISOFORM F"/>
    <property type="match status" value="1"/>
</dbReference>
<accession>A0A1X2IJ35</accession>
<feature type="compositionally biased region" description="Polar residues" evidence="1">
    <location>
        <begin position="959"/>
        <end position="970"/>
    </location>
</feature>
<dbReference type="AlphaFoldDB" id="A0A1X2IJ35"/>
<evidence type="ECO:0000313" key="4">
    <source>
        <dbReference type="Proteomes" id="UP000193560"/>
    </source>
</evidence>
<dbReference type="EMBL" id="MCGE01000010">
    <property type="protein sequence ID" value="ORZ17372.1"/>
    <property type="molecule type" value="Genomic_DNA"/>
</dbReference>
<name>A0A1X2IJ35_9FUNG</name>
<proteinExistence type="predicted"/>
<evidence type="ECO:0000256" key="1">
    <source>
        <dbReference type="SAM" id="MobiDB-lite"/>
    </source>
</evidence>
<feature type="compositionally biased region" description="Basic residues" evidence="1">
    <location>
        <begin position="569"/>
        <end position="579"/>
    </location>
</feature>
<feature type="compositionally biased region" description="Low complexity" evidence="1">
    <location>
        <begin position="887"/>
        <end position="899"/>
    </location>
</feature>